<gene>
    <name evidence="2" type="ORF">FH972_021387</name>
</gene>
<protein>
    <submittedName>
        <fullName evidence="2">Uncharacterized protein</fullName>
    </submittedName>
</protein>
<organism evidence="2 3">
    <name type="scientific">Carpinus fangiana</name>
    <dbReference type="NCBI Taxonomy" id="176857"/>
    <lineage>
        <taxon>Eukaryota</taxon>
        <taxon>Viridiplantae</taxon>
        <taxon>Streptophyta</taxon>
        <taxon>Embryophyta</taxon>
        <taxon>Tracheophyta</taxon>
        <taxon>Spermatophyta</taxon>
        <taxon>Magnoliopsida</taxon>
        <taxon>eudicotyledons</taxon>
        <taxon>Gunneridae</taxon>
        <taxon>Pentapetalae</taxon>
        <taxon>rosids</taxon>
        <taxon>fabids</taxon>
        <taxon>Fagales</taxon>
        <taxon>Betulaceae</taxon>
        <taxon>Carpinus</taxon>
    </lineage>
</organism>
<keyword evidence="3" id="KW-1185">Reference proteome</keyword>
<dbReference type="AlphaFoldDB" id="A0A5N6KPJ2"/>
<dbReference type="Proteomes" id="UP000327013">
    <property type="component" value="Unassembled WGS sequence"/>
</dbReference>
<evidence type="ECO:0000313" key="2">
    <source>
        <dbReference type="EMBL" id="KAB8337083.1"/>
    </source>
</evidence>
<name>A0A5N6KPJ2_9ROSI</name>
<feature type="compositionally biased region" description="Polar residues" evidence="1">
    <location>
        <begin position="74"/>
        <end position="86"/>
    </location>
</feature>
<evidence type="ECO:0000313" key="3">
    <source>
        <dbReference type="Proteomes" id="UP000327013"/>
    </source>
</evidence>
<feature type="region of interest" description="Disordered" evidence="1">
    <location>
        <begin position="54"/>
        <end position="86"/>
    </location>
</feature>
<sequence length="151" mass="16034">MTVCTTAVTSGPGRQLCLNVRCGQQNALPEARMGSRDGNADMMFGGASALPAALPAAAPPAPSPHPARRADSWKPSTTTSHRSHHLVSSTLHVNLPGATSRRYDRVVGQMALSSPHTRTPTSLDRGYLRQWELQDAALPTVAASTWRIAGQ</sequence>
<comment type="caution">
    <text evidence="2">The sequence shown here is derived from an EMBL/GenBank/DDBJ whole genome shotgun (WGS) entry which is preliminary data.</text>
</comment>
<accession>A0A5N6KPJ2</accession>
<proteinExistence type="predicted"/>
<evidence type="ECO:0000256" key="1">
    <source>
        <dbReference type="SAM" id="MobiDB-lite"/>
    </source>
</evidence>
<reference evidence="2 3" key="1">
    <citation type="submission" date="2019-06" db="EMBL/GenBank/DDBJ databases">
        <title>A chromosomal-level reference genome of Carpinus fangiana (Coryloideae, Betulaceae).</title>
        <authorList>
            <person name="Yang X."/>
            <person name="Wang Z."/>
            <person name="Zhang L."/>
            <person name="Hao G."/>
            <person name="Liu J."/>
            <person name="Yang Y."/>
        </authorList>
    </citation>
    <scope>NUCLEOTIDE SEQUENCE [LARGE SCALE GENOMIC DNA]</scope>
    <source>
        <strain evidence="2">Cfa_2016G</strain>
        <tissue evidence="2">Leaf</tissue>
    </source>
</reference>
<dbReference type="EMBL" id="VIBQ01000009">
    <property type="protein sequence ID" value="KAB8337083.1"/>
    <property type="molecule type" value="Genomic_DNA"/>
</dbReference>